<evidence type="ECO:0000256" key="1">
    <source>
        <dbReference type="SAM" id="MobiDB-lite"/>
    </source>
</evidence>
<dbReference type="AlphaFoldDB" id="A0A061AGU5"/>
<dbReference type="OrthoDB" id="10266568at2759"/>
<proteinExistence type="predicted"/>
<reference evidence="2" key="1">
    <citation type="journal article" date="2014" name="Genome Announc.">
        <title>Draft genome sequence of Rhodosporidium toruloides CECT1137, an oleaginous yeast of biotechnological interest.</title>
        <authorList>
            <person name="Morin N."/>
            <person name="Calcas X."/>
            <person name="Devillers H."/>
            <person name="Durrens P."/>
            <person name="Sherman D.J."/>
            <person name="Nicaud J.-M."/>
            <person name="Neuveglise C."/>
        </authorList>
    </citation>
    <scope>NUCLEOTIDE SEQUENCE</scope>
    <source>
        <strain evidence="2">CECT1137</strain>
    </source>
</reference>
<feature type="region of interest" description="Disordered" evidence="1">
    <location>
        <begin position="17"/>
        <end position="80"/>
    </location>
</feature>
<evidence type="ECO:0000313" key="2">
    <source>
        <dbReference type="EMBL" id="CDR36807.1"/>
    </source>
</evidence>
<accession>A0A061AGU5</accession>
<organism evidence="2">
    <name type="scientific">Rhodotorula toruloides</name>
    <name type="common">Yeast</name>
    <name type="synonym">Rhodosporidium toruloides</name>
    <dbReference type="NCBI Taxonomy" id="5286"/>
    <lineage>
        <taxon>Eukaryota</taxon>
        <taxon>Fungi</taxon>
        <taxon>Dikarya</taxon>
        <taxon>Basidiomycota</taxon>
        <taxon>Pucciniomycotina</taxon>
        <taxon>Microbotryomycetes</taxon>
        <taxon>Sporidiobolales</taxon>
        <taxon>Sporidiobolaceae</taxon>
        <taxon>Rhodotorula</taxon>
    </lineage>
</organism>
<feature type="compositionally biased region" description="Basic and acidic residues" evidence="1">
    <location>
        <begin position="26"/>
        <end position="43"/>
    </location>
</feature>
<sequence>MSSGLEKSLFQLKFTTKQLQKQSRKASKDETTEKAKLRKELQRGKATRNYSCHDGRRDPLLQPSARVEVGGRPCAPRVAD</sequence>
<gene>
    <name evidence="2" type="ORF">RHTO0S_02e07052g</name>
</gene>
<dbReference type="EMBL" id="LK052937">
    <property type="protein sequence ID" value="CDR36807.1"/>
    <property type="molecule type" value="Genomic_DNA"/>
</dbReference>
<name>A0A061AGU5_RHOTO</name>
<protein>
    <submittedName>
        <fullName evidence="2">RHTO0S02e07052g1_1</fullName>
    </submittedName>
</protein>